<reference evidence="2 3" key="1">
    <citation type="journal article" date="2022" name="Allergy">
        <title>Genome assembly and annotation of Periplaneta americana reveal a comprehensive cockroach allergen profile.</title>
        <authorList>
            <person name="Wang L."/>
            <person name="Xiong Q."/>
            <person name="Saelim N."/>
            <person name="Wang L."/>
            <person name="Nong W."/>
            <person name="Wan A.T."/>
            <person name="Shi M."/>
            <person name="Liu X."/>
            <person name="Cao Q."/>
            <person name="Hui J.H.L."/>
            <person name="Sookrung N."/>
            <person name="Leung T.F."/>
            <person name="Tungtrongchitr A."/>
            <person name="Tsui S.K.W."/>
        </authorList>
    </citation>
    <scope>NUCLEOTIDE SEQUENCE [LARGE SCALE GENOMIC DNA]</scope>
    <source>
        <strain evidence="2">PWHHKU_190912</strain>
    </source>
</reference>
<dbReference type="Pfam" id="PF00078">
    <property type="entry name" value="RVT_1"/>
    <property type="match status" value="1"/>
</dbReference>
<dbReference type="InterPro" id="IPR043502">
    <property type="entry name" value="DNA/RNA_pol_sf"/>
</dbReference>
<dbReference type="EMBL" id="JAJSOF020000017">
    <property type="protein sequence ID" value="KAJ4440452.1"/>
    <property type="molecule type" value="Genomic_DNA"/>
</dbReference>
<gene>
    <name evidence="2" type="ORF">ANN_08593</name>
</gene>
<evidence type="ECO:0000259" key="1">
    <source>
        <dbReference type="PROSITE" id="PS50878"/>
    </source>
</evidence>
<protein>
    <recommendedName>
        <fullName evidence="1">Reverse transcriptase domain-containing protein</fullName>
    </recommendedName>
</protein>
<organism evidence="2 3">
    <name type="scientific">Periplaneta americana</name>
    <name type="common">American cockroach</name>
    <name type="synonym">Blatta americana</name>
    <dbReference type="NCBI Taxonomy" id="6978"/>
    <lineage>
        <taxon>Eukaryota</taxon>
        <taxon>Metazoa</taxon>
        <taxon>Ecdysozoa</taxon>
        <taxon>Arthropoda</taxon>
        <taxon>Hexapoda</taxon>
        <taxon>Insecta</taxon>
        <taxon>Pterygota</taxon>
        <taxon>Neoptera</taxon>
        <taxon>Polyneoptera</taxon>
        <taxon>Dictyoptera</taxon>
        <taxon>Blattodea</taxon>
        <taxon>Blattoidea</taxon>
        <taxon>Blattidae</taxon>
        <taxon>Blattinae</taxon>
        <taxon>Periplaneta</taxon>
    </lineage>
</organism>
<keyword evidence="3" id="KW-1185">Reference proteome</keyword>
<accession>A0ABQ8T3D3</accession>
<dbReference type="PANTHER" id="PTHR47027:SF20">
    <property type="entry name" value="REVERSE TRANSCRIPTASE-LIKE PROTEIN WITH RNA-DIRECTED DNA POLYMERASE DOMAIN"/>
    <property type="match status" value="1"/>
</dbReference>
<dbReference type="PANTHER" id="PTHR47027">
    <property type="entry name" value="REVERSE TRANSCRIPTASE DOMAIN-CONTAINING PROTEIN"/>
    <property type="match status" value="1"/>
</dbReference>
<dbReference type="PROSITE" id="PS50878">
    <property type="entry name" value="RT_POL"/>
    <property type="match status" value="1"/>
</dbReference>
<comment type="caution">
    <text evidence="2">The sequence shown here is derived from an EMBL/GenBank/DDBJ whole genome shotgun (WGS) entry which is preliminary data.</text>
</comment>
<dbReference type="SUPFAM" id="SSF56672">
    <property type="entry name" value="DNA/RNA polymerases"/>
    <property type="match status" value="1"/>
</dbReference>
<dbReference type="InterPro" id="IPR000477">
    <property type="entry name" value="RT_dom"/>
</dbReference>
<name>A0ABQ8T3D3_PERAM</name>
<evidence type="ECO:0000313" key="2">
    <source>
        <dbReference type="EMBL" id="KAJ4440452.1"/>
    </source>
</evidence>
<proteinExistence type="predicted"/>
<evidence type="ECO:0000313" key="3">
    <source>
        <dbReference type="Proteomes" id="UP001148838"/>
    </source>
</evidence>
<dbReference type="Proteomes" id="UP001148838">
    <property type="component" value="Unassembled WGS sequence"/>
</dbReference>
<feature type="domain" description="Reverse transcriptase" evidence="1">
    <location>
        <begin position="1"/>
        <end position="154"/>
    </location>
</feature>
<sequence>MAGLCEGDNEPSGSLKAFLIINHLLTYNEVRIQDGKTTSAPIVQTNGILQGDPISTLLFNLVTTDITSIIQNPAVVMYLYADGIVISWRNRGELQAIMDRLEEYAEDNSLTVNTSKTVKIVFRRGGKIAAGDKIIYKGEELKVVNSFNYLGITLQTTVTSFRNHIEINSSHQEYIRH</sequence>